<protein>
    <submittedName>
        <fullName evidence="9">Uncharacterized protein</fullName>
    </submittedName>
</protein>
<dbReference type="Proteomes" id="UP000094236">
    <property type="component" value="Unassembled WGS sequence"/>
</dbReference>
<evidence type="ECO:0000259" key="5">
    <source>
        <dbReference type="Pfam" id="PF26251"/>
    </source>
</evidence>
<dbReference type="PANTHER" id="PTHR21512">
    <property type="entry name" value="TRAFFICKING PROTEIN PARTICLE COMPLEX SUBUNIT 9"/>
    <property type="match status" value="1"/>
</dbReference>
<dbReference type="STRING" id="669874.A0A1E4U3A4"/>
<dbReference type="InterPro" id="IPR058564">
    <property type="entry name" value="TPR_TRAPPC9_Trs120"/>
</dbReference>
<organism evidence="9 10">
    <name type="scientific">Pachysolen tannophilus NRRL Y-2460</name>
    <dbReference type="NCBI Taxonomy" id="669874"/>
    <lineage>
        <taxon>Eukaryota</taxon>
        <taxon>Fungi</taxon>
        <taxon>Dikarya</taxon>
        <taxon>Ascomycota</taxon>
        <taxon>Saccharomycotina</taxon>
        <taxon>Pichiomycetes</taxon>
        <taxon>Pachysolenaceae</taxon>
        <taxon>Pachysolen</taxon>
    </lineage>
</organism>
<feature type="domain" description="Trs120/TRAPPC9 third Ig-like" evidence="7">
    <location>
        <begin position="1060"/>
        <end position="1273"/>
    </location>
</feature>
<dbReference type="GO" id="GO:0005802">
    <property type="term" value="C:trans-Golgi network"/>
    <property type="evidence" value="ECO:0007669"/>
    <property type="project" value="TreeGrafter"/>
</dbReference>
<evidence type="ECO:0000259" key="4">
    <source>
        <dbReference type="Pfam" id="PF08626"/>
    </source>
</evidence>
<dbReference type="InterPro" id="IPR058567">
    <property type="entry name" value="Ig_TRAPPC9_Trs120_3rd"/>
</dbReference>
<dbReference type="OrthoDB" id="27962at2759"/>
<accession>A0A1E4U3A4</accession>
<evidence type="ECO:0000256" key="1">
    <source>
        <dbReference type="ARBA" id="ARBA00004555"/>
    </source>
</evidence>
<keyword evidence="2" id="KW-0333">Golgi apparatus</keyword>
<dbReference type="Pfam" id="PF26254">
    <property type="entry name" value="Ig_TRAPPC9-Trs120_1st"/>
    <property type="match status" value="1"/>
</dbReference>
<evidence type="ECO:0000313" key="9">
    <source>
        <dbReference type="EMBL" id="ODV98472.1"/>
    </source>
</evidence>
<reference evidence="10" key="1">
    <citation type="submission" date="2016-05" db="EMBL/GenBank/DDBJ databases">
        <title>Comparative genomics of biotechnologically important yeasts.</title>
        <authorList>
            <consortium name="DOE Joint Genome Institute"/>
            <person name="Riley R."/>
            <person name="Haridas S."/>
            <person name="Wolfe K.H."/>
            <person name="Lopes M.R."/>
            <person name="Hittinger C.T."/>
            <person name="Goker M."/>
            <person name="Salamov A."/>
            <person name="Wisecaver J."/>
            <person name="Long T.M."/>
            <person name="Aerts A.L."/>
            <person name="Barry K."/>
            <person name="Choi C."/>
            <person name="Clum A."/>
            <person name="Coughlan A.Y."/>
            <person name="Deshpande S."/>
            <person name="Douglass A.P."/>
            <person name="Hanson S.J."/>
            <person name="Klenk H.-P."/>
            <person name="Labutti K."/>
            <person name="Lapidus A."/>
            <person name="Lindquist E."/>
            <person name="Lipzen A."/>
            <person name="Meier-Kolthoff J.P."/>
            <person name="Ohm R.A."/>
            <person name="Otillar R.P."/>
            <person name="Pangilinan J."/>
            <person name="Peng Y."/>
            <person name="Rokas A."/>
            <person name="Rosa C.A."/>
            <person name="Scheuner C."/>
            <person name="Sibirny A.A."/>
            <person name="Slot J.C."/>
            <person name="Stielow J.B."/>
            <person name="Sun H."/>
            <person name="Kurtzman C.P."/>
            <person name="Blackwell M."/>
            <person name="Grigoriev I.V."/>
            <person name="Jeffries T.W."/>
        </authorList>
    </citation>
    <scope>NUCLEOTIDE SEQUENCE [LARGE SCALE GENOMIC DNA]</scope>
    <source>
        <strain evidence="10">NRRL Y-2460</strain>
    </source>
</reference>
<dbReference type="InterPro" id="IPR013935">
    <property type="entry name" value="Trs120_TRAPPC9"/>
</dbReference>
<dbReference type="Pfam" id="PF26280">
    <property type="entry name" value="Ig_TRAPPC9-Trs120_2nd"/>
    <property type="match status" value="1"/>
</dbReference>
<feature type="domain" description="Trs120/TRAPPC9 fourth Ig-like" evidence="8">
    <location>
        <begin position="1304"/>
        <end position="1405"/>
    </location>
</feature>
<name>A0A1E4U3A4_PACTA</name>
<evidence type="ECO:0000259" key="6">
    <source>
        <dbReference type="Pfam" id="PF26254"/>
    </source>
</evidence>
<proteinExistence type="predicted"/>
<feature type="region of interest" description="Disordered" evidence="3">
    <location>
        <begin position="410"/>
        <end position="429"/>
    </location>
</feature>
<dbReference type="Pfam" id="PF08626">
    <property type="entry name" value="TRAPPC9-Trs120"/>
    <property type="match status" value="1"/>
</dbReference>
<comment type="subcellular location">
    <subcellularLocation>
        <location evidence="1">Golgi apparatus</location>
    </subcellularLocation>
</comment>
<feature type="domain" description="Trs120/TRAPPC9 N-terminal" evidence="4">
    <location>
        <begin position="5"/>
        <end position="355"/>
    </location>
</feature>
<dbReference type="PANTHER" id="PTHR21512:SF5">
    <property type="entry name" value="TRAFFICKING PROTEIN PARTICLE COMPLEX SUBUNIT 9"/>
    <property type="match status" value="1"/>
</dbReference>
<sequence>MLDFYSYTSPSRVKTLVVPTHNLSLQKFEEYFHGILSKYYEVRLVDVNRNNGLFNPQGYPHGRVVYDYQLVDSDTESLFLNDFEPFRKMFNVIGICSYDEGFVDVAEEQLIELKKYHNNAINYNIIAFDTPIEIVGKIQDKNKNIFYLPKITSSKLTNIETILCDVTSNFLEALSNYASAYQHVTLRSPGSITNNNNNNTTAAAAAITTTTGFSSGNTLNSKSKRSISGAFSLNGGSSSPTLSTNSFNSTHTITTEKKKKRISSANFLPNFDSNSNLLHQERLKNNKNKGRQHKIFGNFYLLSGRLNDALKEFCECINLLKSCNDFLWLGSALDGLSVCVLILTFLEVPFQLPLSTTSIINTVGHHSSSSSSISTTTSTSTPGITGKDSVVVYSPNNSPRNSMNSVTRTISNQMNNGTNSPSSHQTPGSLEYSLQTIPELVNKLVNKCIFYYKLTFENSDDCVPGLVYCETLVRYIKFMTVVSLNKGLDFHVLRNIVKSTPLPKEHCVIDDGSISPMVFDKLEIMRFEQEIFNNQFEDMAVINKCRIYCSLIAVCADLDLLRKRSFLLRQLFFLILPELQDKKFAINTAITISGSCKISETGDETALTKILDDLLKSYGISTDPNDTSTLQSFVPNWMKLHKTLLKNCIKLVESLSLWKTSLRYNSILLKNYSYSLSEEEQVNLLQKMRTQYAKLKHTRLDKIKLLYWDEYLVRDISAVQTVNQAAPVIRNSRRNSYLTNGSHLKQNIYNPYSNKNITAEDERLVEGEPVDIRVTMQNPFLFDIDISKVQIHCNDFKIKTVTSNASQKSQLEEEKNDFFVIKANSIAELFVSFIPLQKGELKILGIKAIVCGCDEQVFEVCLNKNFKVFEKIKTFGIEKFLTKNDATKENNNQILYDNDYSSIEIKTLKYHVLSAQPMLSLVDMSLNNNWVMLLEGETKEFSISLKNISSVEINHLISSFIDSTTTPLSKALATKLPGNEVYEIEYYLIKKIPFRILNKENLKLIKNNEEFKIDLEIVGKRGMTSASVLLEYSNNTGEEVDSKYIRNIEIPVNVTVYPSVEISSCDILALFTSETVLENSDLLKALNLSGKFDRRSFWSYLNNRVVKKNEKMSDYCLLVIDLRNSWRTEIEVELRSSASILCDDDGLLPLPSDYDESDQEKSDDCCVTSCIIERGATERFLLPIKRISLPQEQLSQDIPSLRNKQFIFDKTTPKEEQNFIREAFWYRQELLRHIKGVWSIKREKSYETVEVEKTGNVELRGVRLSSRMLNILKVESVGLEQFILRNVNDDETSNSNQLLSKKDNLAYDLKLEDFYIIKTKIINRTHTPITGILRHVPVSKSSSLSIERKILFNGVLQYTLPSTIMPGESFEVDLGICILEKGEYEWRSIFDQFEMVDDKISEGKVDIVGSHAQRESLLIKAN</sequence>
<dbReference type="Pfam" id="PF26251">
    <property type="entry name" value="TPR_TRAPPC9-Trs120"/>
    <property type="match status" value="1"/>
</dbReference>
<gene>
    <name evidence="9" type="ORF">PACTADRAFT_31864</name>
</gene>
<evidence type="ECO:0000259" key="7">
    <source>
        <dbReference type="Pfam" id="PF26282"/>
    </source>
</evidence>
<evidence type="ECO:0000256" key="2">
    <source>
        <dbReference type="ARBA" id="ARBA00023034"/>
    </source>
</evidence>
<evidence type="ECO:0000259" key="8">
    <source>
        <dbReference type="Pfam" id="PF26283"/>
    </source>
</evidence>
<dbReference type="Pfam" id="PF26283">
    <property type="entry name" value="Ig_TRAPPC9-Trs120_4th"/>
    <property type="match status" value="1"/>
</dbReference>
<feature type="domain" description="Trs120/TRAPPC9 first Ig-like" evidence="6">
    <location>
        <begin position="713"/>
        <end position="913"/>
    </location>
</feature>
<keyword evidence="10" id="KW-1185">Reference proteome</keyword>
<dbReference type="InterPro" id="IPR058563">
    <property type="entry name" value="Trs120_TRAPPC9_N"/>
</dbReference>
<dbReference type="EMBL" id="KV454011">
    <property type="protein sequence ID" value="ODV98472.1"/>
    <property type="molecule type" value="Genomic_DNA"/>
</dbReference>
<evidence type="ECO:0000256" key="3">
    <source>
        <dbReference type="SAM" id="MobiDB-lite"/>
    </source>
</evidence>
<dbReference type="InterPro" id="IPR058565">
    <property type="entry name" value="Ig_TRAPPC9_Trs120_1st"/>
</dbReference>
<feature type="domain" description="Trs120/TRAPPC9 TPR region" evidence="5">
    <location>
        <begin position="437"/>
        <end position="694"/>
    </location>
</feature>
<dbReference type="InterPro" id="IPR058568">
    <property type="entry name" value="Ig_TRAPPC9_Trs120_4th"/>
</dbReference>
<dbReference type="Pfam" id="PF26282">
    <property type="entry name" value="Ig_TRAPPC9-Trs120_3rd"/>
    <property type="match status" value="1"/>
</dbReference>
<evidence type="ECO:0000313" key="10">
    <source>
        <dbReference type="Proteomes" id="UP000094236"/>
    </source>
</evidence>